<reference evidence="3" key="2">
    <citation type="submission" date="2013-12" db="EMBL/GenBank/DDBJ databases">
        <authorList>
            <person name="Yu Y."/>
            <person name="Lee S."/>
            <person name="de Baynast K."/>
            <person name="Wissotski M."/>
            <person name="Liu L."/>
            <person name="Talag J."/>
            <person name="Goicoechea J."/>
            <person name="Angelova A."/>
            <person name="Jetty R."/>
            <person name="Kudrna D."/>
            <person name="Golser W."/>
            <person name="Rivera L."/>
            <person name="Zhang J."/>
            <person name="Wing R."/>
        </authorList>
    </citation>
    <scope>NUCLEOTIDE SEQUENCE</scope>
</reference>
<protein>
    <submittedName>
        <fullName evidence="2">Uncharacterized protein</fullName>
    </submittedName>
</protein>
<dbReference type="AlphaFoldDB" id="A0A0D9XUD1"/>
<dbReference type="EnsemblPlants" id="LPERR11G16660.1">
    <property type="protein sequence ID" value="LPERR11G16660.1"/>
    <property type="gene ID" value="LPERR11G16660"/>
</dbReference>
<sequence length="70" mass="7575">MESFKGGDTKGIGSTKWTETSGEAKDCSALATGCGASPPGRRRPWRARLLGRLHAERERSGRVVWLADTT</sequence>
<reference evidence="2 3" key="1">
    <citation type="submission" date="2012-08" db="EMBL/GenBank/DDBJ databases">
        <title>Oryza genome evolution.</title>
        <authorList>
            <person name="Wing R.A."/>
        </authorList>
    </citation>
    <scope>NUCLEOTIDE SEQUENCE</scope>
</reference>
<evidence type="ECO:0000256" key="1">
    <source>
        <dbReference type="SAM" id="MobiDB-lite"/>
    </source>
</evidence>
<dbReference type="HOGENOM" id="CLU_2761424_0_0_1"/>
<organism evidence="2 3">
    <name type="scientific">Leersia perrieri</name>
    <dbReference type="NCBI Taxonomy" id="77586"/>
    <lineage>
        <taxon>Eukaryota</taxon>
        <taxon>Viridiplantae</taxon>
        <taxon>Streptophyta</taxon>
        <taxon>Embryophyta</taxon>
        <taxon>Tracheophyta</taxon>
        <taxon>Spermatophyta</taxon>
        <taxon>Magnoliopsida</taxon>
        <taxon>Liliopsida</taxon>
        <taxon>Poales</taxon>
        <taxon>Poaceae</taxon>
        <taxon>BOP clade</taxon>
        <taxon>Oryzoideae</taxon>
        <taxon>Oryzeae</taxon>
        <taxon>Oryzinae</taxon>
        <taxon>Leersia</taxon>
    </lineage>
</organism>
<keyword evidence="3" id="KW-1185">Reference proteome</keyword>
<accession>A0A0D9XUD1</accession>
<feature type="region of interest" description="Disordered" evidence="1">
    <location>
        <begin position="1"/>
        <end position="24"/>
    </location>
</feature>
<reference evidence="2" key="3">
    <citation type="submission" date="2015-04" db="UniProtKB">
        <authorList>
            <consortium name="EnsemblPlants"/>
        </authorList>
    </citation>
    <scope>IDENTIFICATION</scope>
</reference>
<evidence type="ECO:0000313" key="3">
    <source>
        <dbReference type="Proteomes" id="UP000032180"/>
    </source>
</evidence>
<dbReference type="Proteomes" id="UP000032180">
    <property type="component" value="Chromosome 11"/>
</dbReference>
<proteinExistence type="predicted"/>
<name>A0A0D9XUD1_9ORYZ</name>
<dbReference type="Gramene" id="LPERR11G16660.1">
    <property type="protein sequence ID" value="LPERR11G16660.1"/>
    <property type="gene ID" value="LPERR11G16660"/>
</dbReference>
<evidence type="ECO:0000313" key="2">
    <source>
        <dbReference type="EnsemblPlants" id="LPERR11G16660.1"/>
    </source>
</evidence>